<dbReference type="SUPFAM" id="SSF46689">
    <property type="entry name" value="Homeodomain-like"/>
    <property type="match status" value="2"/>
</dbReference>
<dbReference type="PROSITE" id="PS51293">
    <property type="entry name" value="SANT"/>
    <property type="match status" value="2"/>
</dbReference>
<dbReference type="eggNOG" id="KOG1878">
    <property type="taxonomic scope" value="Eukaryota"/>
</dbReference>
<dbReference type="PROSITE" id="PS51294">
    <property type="entry name" value="HTH_MYB"/>
    <property type="match status" value="1"/>
</dbReference>
<dbReference type="STRING" id="77586.A0A0D9XX40"/>
<name>A0A0D9XX40_9ORYZ</name>
<feature type="region of interest" description="Disordered" evidence="2">
    <location>
        <begin position="1"/>
        <end position="37"/>
    </location>
</feature>
<reference evidence="6 7" key="1">
    <citation type="submission" date="2012-08" db="EMBL/GenBank/DDBJ databases">
        <title>Oryza genome evolution.</title>
        <authorList>
            <person name="Wing R.A."/>
        </authorList>
    </citation>
    <scope>NUCLEOTIDE SEQUENCE</scope>
</reference>
<dbReference type="PANTHER" id="PTHR47340:SF1">
    <property type="entry name" value="DUPLICATED HOMEODOMAIN-LIKE SUPERFAMILY PROTEIN"/>
    <property type="match status" value="1"/>
</dbReference>
<reference evidence="6" key="3">
    <citation type="submission" date="2015-04" db="UniProtKB">
        <authorList>
            <consortium name="EnsemblPlants"/>
        </authorList>
    </citation>
    <scope>IDENTIFICATION</scope>
</reference>
<dbReference type="GO" id="GO:0003677">
    <property type="term" value="F:DNA binding"/>
    <property type="evidence" value="ECO:0007669"/>
    <property type="project" value="UniProtKB-KW"/>
</dbReference>
<keyword evidence="1" id="KW-0238">DNA-binding</keyword>
<dbReference type="PANTHER" id="PTHR47340">
    <property type="entry name" value="DUPLICATED HOMEODOMAIN-LIKE SUPERFAMILY PROTEIN"/>
    <property type="match status" value="1"/>
</dbReference>
<evidence type="ECO:0000256" key="1">
    <source>
        <dbReference type="ARBA" id="ARBA00023125"/>
    </source>
</evidence>
<dbReference type="HOGENOM" id="CLU_1470236_0_0_1"/>
<feature type="domain" description="SANT" evidence="4">
    <location>
        <begin position="97"/>
        <end position="148"/>
    </location>
</feature>
<proteinExistence type="predicted"/>
<dbReference type="Gramene" id="LPERR12G03440.1">
    <property type="protein sequence ID" value="LPERR12G03440.1"/>
    <property type="gene ID" value="LPERR12G03440"/>
</dbReference>
<feature type="domain" description="HTH myb-type" evidence="5">
    <location>
        <begin position="33"/>
        <end position="90"/>
    </location>
</feature>
<keyword evidence="7" id="KW-1185">Reference proteome</keyword>
<evidence type="ECO:0000313" key="7">
    <source>
        <dbReference type="Proteomes" id="UP000032180"/>
    </source>
</evidence>
<evidence type="ECO:0000259" key="5">
    <source>
        <dbReference type="PROSITE" id="PS51294"/>
    </source>
</evidence>
<dbReference type="InterPro" id="IPR001005">
    <property type="entry name" value="SANT/Myb"/>
</dbReference>
<feature type="domain" description="Myb-like" evidence="3">
    <location>
        <begin position="33"/>
        <end position="83"/>
    </location>
</feature>
<dbReference type="EnsemblPlants" id="LPERR12G03440.1">
    <property type="protein sequence ID" value="LPERR12G03440.1"/>
    <property type="gene ID" value="LPERR12G03440"/>
</dbReference>
<dbReference type="Gene3D" id="1.20.58.1880">
    <property type="match status" value="2"/>
</dbReference>
<organism evidence="6 7">
    <name type="scientific">Leersia perrieri</name>
    <dbReference type="NCBI Taxonomy" id="77586"/>
    <lineage>
        <taxon>Eukaryota</taxon>
        <taxon>Viridiplantae</taxon>
        <taxon>Streptophyta</taxon>
        <taxon>Embryophyta</taxon>
        <taxon>Tracheophyta</taxon>
        <taxon>Spermatophyta</taxon>
        <taxon>Magnoliopsida</taxon>
        <taxon>Liliopsida</taxon>
        <taxon>Poales</taxon>
        <taxon>Poaceae</taxon>
        <taxon>BOP clade</taxon>
        <taxon>Oryzoideae</taxon>
        <taxon>Oryzeae</taxon>
        <taxon>Oryzinae</taxon>
        <taxon>Leersia</taxon>
    </lineage>
</organism>
<reference evidence="7" key="2">
    <citation type="submission" date="2013-12" db="EMBL/GenBank/DDBJ databases">
        <authorList>
            <person name="Yu Y."/>
            <person name="Lee S."/>
            <person name="de Baynast K."/>
            <person name="Wissotski M."/>
            <person name="Liu L."/>
            <person name="Talag J."/>
            <person name="Goicoechea J."/>
            <person name="Angelova A."/>
            <person name="Jetty R."/>
            <person name="Kudrna D."/>
            <person name="Golser W."/>
            <person name="Rivera L."/>
            <person name="Zhang J."/>
            <person name="Wing R."/>
        </authorList>
    </citation>
    <scope>NUCLEOTIDE SEQUENCE</scope>
</reference>
<evidence type="ECO:0008006" key="8">
    <source>
        <dbReference type="Google" id="ProtNLM"/>
    </source>
</evidence>
<dbReference type="SMART" id="SM00717">
    <property type="entry name" value="SANT"/>
    <property type="match status" value="2"/>
</dbReference>
<dbReference type="AlphaFoldDB" id="A0A0D9XX40"/>
<dbReference type="InterPro" id="IPR017930">
    <property type="entry name" value="Myb_dom"/>
</dbReference>
<dbReference type="Pfam" id="PF00249">
    <property type="entry name" value="Myb_DNA-binding"/>
    <property type="match status" value="2"/>
</dbReference>
<dbReference type="CDD" id="cd00167">
    <property type="entry name" value="SANT"/>
    <property type="match status" value="2"/>
</dbReference>
<evidence type="ECO:0000259" key="3">
    <source>
        <dbReference type="PROSITE" id="PS50090"/>
    </source>
</evidence>
<dbReference type="InterPro" id="IPR009057">
    <property type="entry name" value="Homeodomain-like_sf"/>
</dbReference>
<sequence length="184" mass="20760">MAIGESSSAREAFRGPKSRAPCPYNSGDSKFDHSELDRNDWSDNEKSKFVRAVRIHGKNFTMISRYLGTKSIEECKIYFSKAQRVLNLDMIAVESELEGDDWSDRDKSKFVQALSIYGKNFTMISRYIGTRSIEECITFFAKTRGAGVAGRINMATMEATMAINEDYFDADIDSTFAAIRPGLR</sequence>
<dbReference type="PROSITE" id="PS50090">
    <property type="entry name" value="MYB_LIKE"/>
    <property type="match status" value="1"/>
</dbReference>
<accession>A0A0D9XX40</accession>
<feature type="domain" description="SANT" evidence="4">
    <location>
        <begin position="36"/>
        <end position="87"/>
    </location>
</feature>
<protein>
    <recommendedName>
        <fullName evidence="8">SANT domain-containing protein</fullName>
    </recommendedName>
</protein>
<evidence type="ECO:0000259" key="4">
    <source>
        <dbReference type="PROSITE" id="PS51293"/>
    </source>
</evidence>
<dbReference type="Proteomes" id="UP000032180">
    <property type="component" value="Chromosome 12"/>
</dbReference>
<evidence type="ECO:0000256" key="2">
    <source>
        <dbReference type="SAM" id="MobiDB-lite"/>
    </source>
</evidence>
<evidence type="ECO:0000313" key="6">
    <source>
        <dbReference type="EnsemblPlants" id="LPERR12G03440.1"/>
    </source>
</evidence>
<dbReference type="InterPro" id="IPR017884">
    <property type="entry name" value="SANT_dom"/>
</dbReference>